<organism evidence="2 3">
    <name type="scientific">Catellatospora coxensis</name>
    <dbReference type="NCBI Taxonomy" id="310354"/>
    <lineage>
        <taxon>Bacteria</taxon>
        <taxon>Bacillati</taxon>
        <taxon>Actinomycetota</taxon>
        <taxon>Actinomycetes</taxon>
        <taxon>Micromonosporales</taxon>
        <taxon>Micromonosporaceae</taxon>
        <taxon>Catellatospora</taxon>
    </lineage>
</organism>
<sequence>MAEFVAGLQLCRVFYTQAVRPLLDEAYPRLRHAAARVGPGSEVLGFDTARSADHDWGPRLELLLSPADADRHGEQVSQLLARRLPKQTLGWPTHFEPPDARVRVMAHTDGPVAHRVVVTDTGRWSAALLGFDALNEPTTLDWLATPTQVLAEVTGGAVYHDGIGELTALRARLAWYPDDVWRYVLACQWARIGQEEPFTGRAGETGDETGSRIITARLARDVMRLCLLLARRWPPYSKWLGRAFGQLPQAAQIAAALRAALTADQSAPRQDALCAAYEAAGAWQNTLGLAEAVHARRRPFHDRPYAVIGAQRFADALTARIADPQLARLGPAGAVDQFADNTEVLMRPGTARAAAAAVHGLR</sequence>
<dbReference type="Pfam" id="PF13228">
    <property type="entry name" value="DUF4037"/>
    <property type="match status" value="1"/>
</dbReference>
<keyword evidence="3" id="KW-1185">Reference proteome</keyword>
<proteinExistence type="predicted"/>
<dbReference type="AlphaFoldDB" id="A0A8J3LBB0"/>
<dbReference type="InterPro" id="IPR025117">
    <property type="entry name" value="DUF4037"/>
</dbReference>
<reference evidence="2 3" key="1">
    <citation type="submission" date="2021-01" db="EMBL/GenBank/DDBJ databases">
        <title>Whole genome shotgun sequence of Catellatospora coxensis NBRC 107359.</title>
        <authorList>
            <person name="Komaki H."/>
            <person name="Tamura T."/>
        </authorList>
    </citation>
    <scope>NUCLEOTIDE SEQUENCE [LARGE SCALE GENOMIC DNA]</scope>
    <source>
        <strain evidence="2 3">NBRC 107359</strain>
    </source>
</reference>
<evidence type="ECO:0000313" key="2">
    <source>
        <dbReference type="EMBL" id="GIG11470.1"/>
    </source>
</evidence>
<protein>
    <recommendedName>
        <fullName evidence="1">DUF4037 domain-containing protein</fullName>
    </recommendedName>
</protein>
<name>A0A8J3LBB0_9ACTN</name>
<dbReference type="Proteomes" id="UP000630887">
    <property type="component" value="Unassembled WGS sequence"/>
</dbReference>
<evidence type="ECO:0000259" key="1">
    <source>
        <dbReference type="Pfam" id="PF13228"/>
    </source>
</evidence>
<feature type="domain" description="DUF4037" evidence="1">
    <location>
        <begin position="142"/>
        <end position="240"/>
    </location>
</feature>
<dbReference type="EMBL" id="BONI01000139">
    <property type="protein sequence ID" value="GIG11470.1"/>
    <property type="molecule type" value="Genomic_DNA"/>
</dbReference>
<dbReference type="RefSeq" id="WP_203699416.1">
    <property type="nucleotide sequence ID" value="NZ_BAAALC010000012.1"/>
</dbReference>
<gene>
    <name evidence="2" type="ORF">Cco03nite_81700</name>
</gene>
<evidence type="ECO:0000313" key="3">
    <source>
        <dbReference type="Proteomes" id="UP000630887"/>
    </source>
</evidence>
<comment type="caution">
    <text evidence="2">The sequence shown here is derived from an EMBL/GenBank/DDBJ whole genome shotgun (WGS) entry which is preliminary data.</text>
</comment>
<accession>A0A8J3LBB0</accession>